<keyword evidence="7" id="KW-0963">Cytoplasm</keyword>
<reference evidence="10 11" key="1">
    <citation type="submission" date="2023-02" db="EMBL/GenBank/DDBJ databases">
        <title>Microbacterium betulae sp. nov., isolated from birch wood.</title>
        <authorList>
            <person name="Pasciak M."/>
            <person name="Pawlik K.J."/>
            <person name="Martynowski D."/>
            <person name="Laczmanski L."/>
            <person name="Ciekot J."/>
            <person name="Szponar B."/>
            <person name="Wojcik-Fatla A."/>
            <person name="Mackiewicz B."/>
            <person name="Farian E."/>
            <person name="Cholewa G."/>
            <person name="Cholewa A."/>
            <person name="Dutkiewicz J."/>
        </authorList>
    </citation>
    <scope>NUCLEOTIDE SEQUENCE [LARGE SCALE GENOMIC DNA]</scope>
    <source>
        <strain evidence="10 11">AB</strain>
    </source>
</reference>
<comment type="pathway">
    <text evidence="1 7">Amino-acid biosynthesis; L-proline biosynthesis; L-glutamate 5-semialdehyde from L-glutamate: step 2/2.</text>
</comment>
<dbReference type="PANTHER" id="PTHR11063:SF8">
    <property type="entry name" value="DELTA-1-PYRROLINE-5-CARBOXYLATE SYNTHASE"/>
    <property type="match status" value="1"/>
</dbReference>
<dbReference type="CDD" id="cd07079">
    <property type="entry name" value="ALDH_F18-19_ProA-GPR"/>
    <property type="match status" value="1"/>
</dbReference>
<dbReference type="Pfam" id="PF00171">
    <property type="entry name" value="Aldedh"/>
    <property type="match status" value="1"/>
</dbReference>
<dbReference type="PIRSF" id="PIRSF000151">
    <property type="entry name" value="GPR"/>
    <property type="match status" value="1"/>
</dbReference>
<dbReference type="KEGG" id="mbet:N8K70_08060"/>
<feature type="region of interest" description="Disordered" evidence="8">
    <location>
        <begin position="1"/>
        <end position="21"/>
    </location>
</feature>
<dbReference type="InterPro" id="IPR015590">
    <property type="entry name" value="Aldehyde_DH_dom"/>
</dbReference>
<dbReference type="EMBL" id="CP118157">
    <property type="protein sequence ID" value="WOF24596.1"/>
    <property type="molecule type" value="Genomic_DNA"/>
</dbReference>
<evidence type="ECO:0000259" key="9">
    <source>
        <dbReference type="Pfam" id="PF00171"/>
    </source>
</evidence>
<dbReference type="GO" id="GO:0005737">
    <property type="term" value="C:cytoplasm"/>
    <property type="evidence" value="ECO:0007669"/>
    <property type="project" value="UniProtKB-SubCell"/>
</dbReference>
<comment type="catalytic activity">
    <reaction evidence="6 7">
        <text>L-glutamate 5-semialdehyde + phosphate + NADP(+) = L-glutamyl 5-phosphate + NADPH + H(+)</text>
        <dbReference type="Rhea" id="RHEA:19541"/>
        <dbReference type="ChEBI" id="CHEBI:15378"/>
        <dbReference type="ChEBI" id="CHEBI:43474"/>
        <dbReference type="ChEBI" id="CHEBI:57783"/>
        <dbReference type="ChEBI" id="CHEBI:58066"/>
        <dbReference type="ChEBI" id="CHEBI:58274"/>
        <dbReference type="ChEBI" id="CHEBI:58349"/>
        <dbReference type="EC" id="1.2.1.41"/>
    </reaction>
</comment>
<comment type="subcellular location">
    <subcellularLocation>
        <location evidence="7">Cytoplasm</location>
    </subcellularLocation>
</comment>
<dbReference type="Proteomes" id="UP001305498">
    <property type="component" value="Chromosome"/>
</dbReference>
<dbReference type="GO" id="GO:0050661">
    <property type="term" value="F:NADP binding"/>
    <property type="evidence" value="ECO:0007669"/>
    <property type="project" value="InterPro"/>
</dbReference>
<keyword evidence="2 7" id="KW-0028">Amino-acid biosynthesis</keyword>
<dbReference type="HAMAP" id="MF_00412">
    <property type="entry name" value="ProA"/>
    <property type="match status" value="1"/>
</dbReference>
<proteinExistence type="inferred from homology"/>
<dbReference type="NCBIfam" id="NF001221">
    <property type="entry name" value="PRK00197.1"/>
    <property type="match status" value="1"/>
</dbReference>
<evidence type="ECO:0000313" key="10">
    <source>
        <dbReference type="EMBL" id="WOF24596.1"/>
    </source>
</evidence>
<sequence length="428" mass="45343">MTSDALLTSPPTPVDTPQDRLRRAKDAARSVARLTSDEKRAVLHAIADALVARRAEIVEANGEDLVRGEHDGIGASLRDRLRLDDARIAGLADAVRQVAALPDPVGELVRGQRMYNGVMLEERRVPFGVVGAIYEARPNVTVDIAALALQSGNAVVLRGGSAARSSNTVLVSVMREALSAHGVPADAVQSVDAFGRDGARALMHGRGFVDVLVPRGSASLIETVVTESTVPVIETGAGNVHIVLDVSAPDDWARDIVVNAKVQRPSVCNAVETVLVVRAGAERLVGPVVAALQREGVTVHGDATVASLAADVVPATDEDWETEYLSLDIAMRVVDTLDDAISHIRRYSTGHTESIVTADVRNAERFLDEVDSAAVFANASTRFTDGSEFGFGAEVGISTQKLHARGPMGLPELTSTKWVGRGSGQVRR</sequence>
<evidence type="ECO:0000256" key="7">
    <source>
        <dbReference type="HAMAP-Rule" id="MF_00412"/>
    </source>
</evidence>
<dbReference type="GO" id="GO:0055129">
    <property type="term" value="P:L-proline biosynthetic process"/>
    <property type="evidence" value="ECO:0007669"/>
    <property type="project" value="UniProtKB-UniRule"/>
</dbReference>
<dbReference type="EC" id="1.2.1.41" evidence="7"/>
<evidence type="ECO:0000256" key="1">
    <source>
        <dbReference type="ARBA" id="ARBA00004985"/>
    </source>
</evidence>
<comment type="similarity">
    <text evidence="7">Belongs to the gamma-glutamyl phosphate reductase family.</text>
</comment>
<feature type="domain" description="Aldehyde dehydrogenase" evidence="9">
    <location>
        <begin position="21"/>
        <end position="294"/>
    </location>
</feature>
<dbReference type="InterPro" id="IPR016161">
    <property type="entry name" value="Ald_DH/histidinol_DH"/>
</dbReference>
<dbReference type="PANTHER" id="PTHR11063">
    <property type="entry name" value="GLUTAMATE SEMIALDEHYDE DEHYDROGENASE"/>
    <property type="match status" value="1"/>
</dbReference>
<dbReference type="InterPro" id="IPR016163">
    <property type="entry name" value="Ald_DH_C"/>
</dbReference>
<name>A0AA97FKJ2_9MICO</name>
<dbReference type="RefSeq" id="WP_317141069.1">
    <property type="nucleotide sequence ID" value="NZ_CP118157.1"/>
</dbReference>
<dbReference type="InterPro" id="IPR020593">
    <property type="entry name" value="G-glutamylP_reductase_CS"/>
</dbReference>
<evidence type="ECO:0000256" key="4">
    <source>
        <dbReference type="ARBA" id="ARBA00022857"/>
    </source>
</evidence>
<evidence type="ECO:0000256" key="8">
    <source>
        <dbReference type="SAM" id="MobiDB-lite"/>
    </source>
</evidence>
<organism evidence="10 11">
    <name type="scientific">Microbacterium betulae</name>
    <dbReference type="NCBI Taxonomy" id="2981139"/>
    <lineage>
        <taxon>Bacteria</taxon>
        <taxon>Bacillati</taxon>
        <taxon>Actinomycetota</taxon>
        <taxon>Actinomycetes</taxon>
        <taxon>Micrococcales</taxon>
        <taxon>Microbacteriaceae</taxon>
        <taxon>Microbacterium</taxon>
    </lineage>
</organism>
<evidence type="ECO:0000256" key="2">
    <source>
        <dbReference type="ARBA" id="ARBA00022605"/>
    </source>
</evidence>
<dbReference type="PROSITE" id="PS01223">
    <property type="entry name" value="PROA"/>
    <property type="match status" value="1"/>
</dbReference>
<dbReference type="AlphaFoldDB" id="A0AA97FKJ2"/>
<dbReference type="NCBIfam" id="TIGR00407">
    <property type="entry name" value="proA"/>
    <property type="match status" value="1"/>
</dbReference>
<dbReference type="Gene3D" id="3.40.309.10">
    <property type="entry name" value="Aldehyde Dehydrogenase, Chain A, domain 2"/>
    <property type="match status" value="1"/>
</dbReference>
<keyword evidence="11" id="KW-1185">Reference proteome</keyword>
<dbReference type="InterPro" id="IPR016162">
    <property type="entry name" value="Ald_DH_N"/>
</dbReference>
<accession>A0AA97FKJ2</accession>
<dbReference type="InterPro" id="IPR000965">
    <property type="entry name" value="GPR_dom"/>
</dbReference>
<protein>
    <recommendedName>
        <fullName evidence="7">Gamma-glutamyl phosphate reductase</fullName>
        <shortName evidence="7">GPR</shortName>
        <ecNumber evidence="7">1.2.1.41</ecNumber>
    </recommendedName>
    <alternativeName>
        <fullName evidence="7">Glutamate-5-semialdehyde dehydrogenase</fullName>
    </alternativeName>
    <alternativeName>
        <fullName evidence="7">Glutamyl-gamma-semialdehyde dehydrogenase</fullName>
        <shortName evidence="7">GSA dehydrogenase</shortName>
    </alternativeName>
</protein>
<evidence type="ECO:0000256" key="3">
    <source>
        <dbReference type="ARBA" id="ARBA00022650"/>
    </source>
</evidence>
<dbReference type="FunFam" id="3.40.309.10:FF:000006">
    <property type="entry name" value="Gamma-glutamyl phosphate reductase"/>
    <property type="match status" value="1"/>
</dbReference>
<dbReference type="InterPro" id="IPR012134">
    <property type="entry name" value="Glu-5-SA_DH"/>
</dbReference>
<evidence type="ECO:0000256" key="5">
    <source>
        <dbReference type="ARBA" id="ARBA00023002"/>
    </source>
</evidence>
<keyword evidence="5 7" id="KW-0560">Oxidoreductase</keyword>
<gene>
    <name evidence="7" type="primary">proA</name>
    <name evidence="10" type="ORF">N8K70_08060</name>
</gene>
<keyword evidence="3 7" id="KW-0641">Proline biosynthesis</keyword>
<evidence type="ECO:0000313" key="11">
    <source>
        <dbReference type="Proteomes" id="UP001305498"/>
    </source>
</evidence>
<comment type="function">
    <text evidence="7">Catalyzes the NADPH-dependent reduction of L-glutamate 5-phosphate into L-glutamate 5-semialdehyde and phosphate. The product spontaneously undergoes cyclization to form 1-pyrroline-5-carboxylate.</text>
</comment>
<keyword evidence="4 7" id="KW-0521">NADP</keyword>
<dbReference type="Gene3D" id="3.40.605.10">
    <property type="entry name" value="Aldehyde Dehydrogenase, Chain A, domain 1"/>
    <property type="match status" value="1"/>
</dbReference>
<dbReference type="SUPFAM" id="SSF53720">
    <property type="entry name" value="ALDH-like"/>
    <property type="match status" value="1"/>
</dbReference>
<dbReference type="GO" id="GO:0004350">
    <property type="term" value="F:glutamate-5-semialdehyde dehydrogenase activity"/>
    <property type="evidence" value="ECO:0007669"/>
    <property type="project" value="UniProtKB-UniRule"/>
</dbReference>
<evidence type="ECO:0000256" key="6">
    <source>
        <dbReference type="ARBA" id="ARBA00049024"/>
    </source>
</evidence>